<gene>
    <name evidence="11" type="ORF">FD21_GL002139</name>
</gene>
<evidence type="ECO:0000313" key="12">
    <source>
        <dbReference type="Proteomes" id="UP000051576"/>
    </source>
</evidence>
<dbReference type="Pfam" id="PF17768">
    <property type="entry name" value="RecJ_OB"/>
    <property type="match status" value="1"/>
</dbReference>
<dbReference type="InterPro" id="IPR038763">
    <property type="entry name" value="DHH_sf"/>
</dbReference>
<dbReference type="GO" id="GO:0003676">
    <property type="term" value="F:nucleic acid binding"/>
    <property type="evidence" value="ECO:0007669"/>
    <property type="project" value="InterPro"/>
</dbReference>
<keyword evidence="5 11" id="KW-0269">Exonuclease</keyword>
<accession>A0A0R2CN35</accession>
<reference evidence="11 12" key="1">
    <citation type="journal article" date="2015" name="Genome Announc.">
        <title>Expanding the biotechnology potential of lactobacilli through comparative genomics of 213 strains and associated genera.</title>
        <authorList>
            <person name="Sun Z."/>
            <person name="Harris H.M."/>
            <person name="McCann A."/>
            <person name="Guo C."/>
            <person name="Argimon S."/>
            <person name="Zhang W."/>
            <person name="Yang X."/>
            <person name="Jeffery I.B."/>
            <person name="Cooney J.C."/>
            <person name="Kagawa T.F."/>
            <person name="Liu W."/>
            <person name="Song Y."/>
            <person name="Salvetti E."/>
            <person name="Wrobel A."/>
            <person name="Rasinkangas P."/>
            <person name="Parkhill J."/>
            <person name="Rea M.C."/>
            <person name="O'Sullivan O."/>
            <person name="Ritari J."/>
            <person name="Douillard F.P."/>
            <person name="Paul Ross R."/>
            <person name="Yang R."/>
            <person name="Briner A.E."/>
            <person name="Felis G.E."/>
            <person name="de Vos W.M."/>
            <person name="Barrangou R."/>
            <person name="Klaenhammer T.R."/>
            <person name="Caufield P.W."/>
            <person name="Cui Y."/>
            <person name="Zhang H."/>
            <person name="O'Toole P.W."/>
        </authorList>
    </citation>
    <scope>NUCLEOTIDE SEQUENCE [LARGE SCALE GENOMIC DNA]</scope>
    <source>
        <strain evidence="11 12">DSM 20605</strain>
    </source>
</reference>
<comment type="caution">
    <text evidence="11">The sequence shown here is derived from an EMBL/GenBank/DDBJ whole genome shotgun (WGS) entry which is preliminary data.</text>
</comment>
<evidence type="ECO:0000256" key="1">
    <source>
        <dbReference type="ARBA" id="ARBA00005915"/>
    </source>
</evidence>
<feature type="coiled-coil region" evidence="6">
    <location>
        <begin position="301"/>
        <end position="335"/>
    </location>
</feature>
<dbReference type="NCBIfam" id="TIGR00644">
    <property type="entry name" value="recJ"/>
    <property type="match status" value="1"/>
</dbReference>
<dbReference type="eggNOG" id="COG0608">
    <property type="taxonomic scope" value="Bacteria"/>
</dbReference>
<sequence length="769" mass="85803">MLEAKYLWQPIAELKGGQVKALAHELSISELLAKLLIERGIKTKTAATAFLKPTVAQIDDPFKLHDLKKAVDRLQQAIAEQERIVVYGDYDVDGITATSVMYEALEQLGAKVNYYVPDRIIDGYGPNLKRYQQLIANQTQLIVTVDNGVAGFKAIEYAQQQGVDVIVTDHHSFGEKMPPAYAIVHPAFPDNNYSCPDLAGVGVAFKVVCGLLQEIPQEMLDLVALGTIADVMKLTGENRALVKFGLQVLQQTQRVGLTALAKRAGVKLSQADEETVAFSFAPRLNSLGRLAKATDGVELLTTFDEQRADELAEKVEELNEQRQKLAEKMTKAALEQLSTQAENLVNLVAAPDWPVGLLGIIASRLVEKTGKPSLVFNLNQSTQLAKGSGRSVAAFDLFKALNPKRDLLTAFGGHQQACGLTLPITKLAQLQKVLNQAADQQGLRTAEREKLQLAAALSVDQVDLSLFDQLKRLKPFGNGNPQPIFAFRDYQLTDARLIGKQKNHLQFKITDGQKKVSAIDFFVGNEGKYLTQDPLAFDFVGHLTLNHWHDQSQVQVIVDDLKAKRPVVCDLRSVKDKKASLKKTGVYFFFKEKHFLKLKKILPKKAQAIVGTQRLDQTLNQNHLVLVDCPDSLAELEKLLKAIQPQLLDLIFLPSIDLRRPLPSRKDLAKVYRFAVSHQQINLKNDLMKLAEYLQINKETLIFTIQLFFEAGFVKIKNGLMTGNLSQKKVDLTQTASYRSRIRQIKTQKILNDSKTADLKKWIIQFLID</sequence>
<dbReference type="AlphaFoldDB" id="A0A0R2CN35"/>
<dbReference type="PATRIC" id="fig|1133569.4.peg.2304"/>
<feature type="domain" description="RecJ OB" evidence="10">
    <location>
        <begin position="455"/>
        <end position="560"/>
    </location>
</feature>
<evidence type="ECO:0000259" key="7">
    <source>
        <dbReference type="Pfam" id="PF01368"/>
    </source>
</evidence>
<proteinExistence type="inferred from homology"/>
<dbReference type="Gene3D" id="3.90.1640.30">
    <property type="match status" value="1"/>
</dbReference>
<dbReference type="PANTHER" id="PTHR30255">
    <property type="entry name" value="SINGLE-STRANDED-DNA-SPECIFIC EXONUCLEASE RECJ"/>
    <property type="match status" value="1"/>
</dbReference>
<evidence type="ECO:0000256" key="3">
    <source>
        <dbReference type="ARBA" id="ARBA00022722"/>
    </source>
</evidence>
<evidence type="ECO:0000256" key="2">
    <source>
        <dbReference type="ARBA" id="ARBA00019841"/>
    </source>
</evidence>
<feature type="domain" description="DDH" evidence="7">
    <location>
        <begin position="83"/>
        <end position="227"/>
    </location>
</feature>
<protein>
    <recommendedName>
        <fullName evidence="2">Single-stranded-DNA-specific exonuclease RecJ</fullName>
    </recommendedName>
</protein>
<dbReference type="Pfam" id="PF10141">
    <property type="entry name" value="ssDNA-exonuc_C"/>
    <property type="match status" value="1"/>
</dbReference>
<dbReference type="RefSeq" id="WP_010580772.1">
    <property type="nucleotide sequence ID" value="NZ_AHYZ01000114.1"/>
</dbReference>
<feature type="domain" description="Single-stranded-DNA-specific exonuclease RecJ C-terminal" evidence="9">
    <location>
        <begin position="568"/>
        <end position="763"/>
    </location>
</feature>
<dbReference type="InterPro" id="IPR041122">
    <property type="entry name" value="RecJ_OB"/>
</dbReference>
<feature type="domain" description="DHHA1" evidence="8">
    <location>
        <begin position="350"/>
        <end position="437"/>
    </location>
</feature>
<name>A0A0R2CN35_9LACO</name>
<dbReference type="GO" id="GO:0006281">
    <property type="term" value="P:DNA repair"/>
    <property type="evidence" value="ECO:0007669"/>
    <property type="project" value="InterPro"/>
</dbReference>
<comment type="similarity">
    <text evidence="1">Belongs to the RecJ family.</text>
</comment>
<dbReference type="STRING" id="1133569.FD21_GL002139"/>
<keyword evidence="6" id="KW-0175">Coiled coil</keyword>
<organism evidence="11 12">
    <name type="scientific">Liquorilactobacillus vini DSM 20605</name>
    <dbReference type="NCBI Taxonomy" id="1133569"/>
    <lineage>
        <taxon>Bacteria</taxon>
        <taxon>Bacillati</taxon>
        <taxon>Bacillota</taxon>
        <taxon>Bacilli</taxon>
        <taxon>Lactobacillales</taxon>
        <taxon>Lactobacillaceae</taxon>
        <taxon>Liquorilactobacillus</taxon>
    </lineage>
</organism>
<dbReference type="SUPFAM" id="SSF64182">
    <property type="entry name" value="DHH phosphoesterases"/>
    <property type="match status" value="1"/>
</dbReference>
<keyword evidence="4" id="KW-0378">Hydrolase</keyword>
<evidence type="ECO:0000259" key="9">
    <source>
        <dbReference type="Pfam" id="PF10141"/>
    </source>
</evidence>
<dbReference type="InterPro" id="IPR003156">
    <property type="entry name" value="DHHA1_dom"/>
</dbReference>
<dbReference type="OrthoDB" id="9809852at2"/>
<dbReference type="InterPro" id="IPR051673">
    <property type="entry name" value="SSDNA_exonuclease_RecJ"/>
</dbReference>
<evidence type="ECO:0000256" key="5">
    <source>
        <dbReference type="ARBA" id="ARBA00022839"/>
    </source>
</evidence>
<dbReference type="InterPro" id="IPR018779">
    <property type="entry name" value="RecJ_C"/>
</dbReference>
<dbReference type="EMBL" id="AYYX01000009">
    <property type="protein sequence ID" value="KRM89251.1"/>
    <property type="molecule type" value="Genomic_DNA"/>
</dbReference>
<dbReference type="Gene3D" id="3.10.310.30">
    <property type="match status" value="1"/>
</dbReference>
<dbReference type="Pfam" id="PF01368">
    <property type="entry name" value="DHH"/>
    <property type="match status" value="1"/>
</dbReference>
<dbReference type="GO" id="GO:0006310">
    <property type="term" value="P:DNA recombination"/>
    <property type="evidence" value="ECO:0007669"/>
    <property type="project" value="InterPro"/>
</dbReference>
<evidence type="ECO:0000259" key="10">
    <source>
        <dbReference type="Pfam" id="PF17768"/>
    </source>
</evidence>
<dbReference type="Pfam" id="PF02272">
    <property type="entry name" value="DHHA1"/>
    <property type="match status" value="1"/>
</dbReference>
<evidence type="ECO:0000256" key="6">
    <source>
        <dbReference type="SAM" id="Coils"/>
    </source>
</evidence>
<dbReference type="InterPro" id="IPR004610">
    <property type="entry name" value="RecJ"/>
</dbReference>
<evidence type="ECO:0000313" key="11">
    <source>
        <dbReference type="EMBL" id="KRM89251.1"/>
    </source>
</evidence>
<dbReference type="Proteomes" id="UP000051576">
    <property type="component" value="Unassembled WGS sequence"/>
</dbReference>
<dbReference type="PANTHER" id="PTHR30255:SF2">
    <property type="entry name" value="SINGLE-STRANDED-DNA-SPECIFIC EXONUCLEASE RECJ"/>
    <property type="match status" value="1"/>
</dbReference>
<keyword evidence="12" id="KW-1185">Reference proteome</keyword>
<dbReference type="InterPro" id="IPR001667">
    <property type="entry name" value="DDH_dom"/>
</dbReference>
<evidence type="ECO:0000256" key="4">
    <source>
        <dbReference type="ARBA" id="ARBA00022801"/>
    </source>
</evidence>
<evidence type="ECO:0000259" key="8">
    <source>
        <dbReference type="Pfam" id="PF02272"/>
    </source>
</evidence>
<keyword evidence="3" id="KW-0540">Nuclease</keyword>
<dbReference type="GO" id="GO:0008409">
    <property type="term" value="F:5'-3' exonuclease activity"/>
    <property type="evidence" value="ECO:0007669"/>
    <property type="project" value="InterPro"/>
</dbReference>